<feature type="domain" description="Deacetylase sirtuin-type" evidence="5">
    <location>
        <begin position="1"/>
        <end position="241"/>
    </location>
</feature>
<comment type="caution">
    <text evidence="6">The sequence shown here is derived from an EMBL/GenBank/DDBJ whole genome shotgun (WGS) entry which is preliminary data.</text>
</comment>
<dbReference type="GO" id="GO:0070403">
    <property type="term" value="F:NAD+ binding"/>
    <property type="evidence" value="ECO:0007669"/>
    <property type="project" value="InterPro"/>
</dbReference>
<dbReference type="EC" id="2.3.1.286" evidence="1"/>
<evidence type="ECO:0000313" key="7">
    <source>
        <dbReference type="Proteomes" id="UP000321491"/>
    </source>
</evidence>
<dbReference type="AlphaFoldDB" id="A0A511UW27"/>
<name>A0A511UW27_9BACI</name>
<feature type="binding site" evidence="4">
    <location>
        <position position="124"/>
    </location>
    <ligand>
        <name>Zn(2+)</name>
        <dbReference type="ChEBI" id="CHEBI:29105"/>
    </ligand>
</feature>
<reference evidence="6 7" key="1">
    <citation type="submission" date="2019-07" db="EMBL/GenBank/DDBJ databases">
        <title>Whole genome shotgun sequence of Cerasibacillus quisquiliarum NBRC 102429.</title>
        <authorList>
            <person name="Hosoyama A."/>
            <person name="Uohara A."/>
            <person name="Ohji S."/>
            <person name="Ichikawa N."/>
        </authorList>
    </citation>
    <scope>NUCLEOTIDE SEQUENCE [LARGE SCALE GENOMIC DNA]</scope>
    <source>
        <strain evidence="6 7">NBRC 102429</strain>
    </source>
</reference>
<protein>
    <recommendedName>
        <fullName evidence="1">protein acetyllysine N-acetyltransferase</fullName>
        <ecNumber evidence="1">2.3.1.286</ecNumber>
    </recommendedName>
</protein>
<dbReference type="Proteomes" id="UP000321491">
    <property type="component" value="Unassembled WGS sequence"/>
</dbReference>
<dbReference type="PANTHER" id="PTHR11085">
    <property type="entry name" value="NAD-DEPENDENT PROTEIN DEACYLASE SIRTUIN-5, MITOCHONDRIAL-RELATED"/>
    <property type="match status" value="1"/>
</dbReference>
<evidence type="ECO:0000256" key="2">
    <source>
        <dbReference type="ARBA" id="ARBA00022679"/>
    </source>
</evidence>
<evidence type="ECO:0000259" key="5">
    <source>
        <dbReference type="PROSITE" id="PS50305"/>
    </source>
</evidence>
<evidence type="ECO:0000256" key="4">
    <source>
        <dbReference type="PROSITE-ProRule" id="PRU00236"/>
    </source>
</evidence>
<keyword evidence="2" id="KW-0808">Transferase</keyword>
<dbReference type="InterPro" id="IPR026590">
    <property type="entry name" value="Ssirtuin_cat_dom"/>
</dbReference>
<evidence type="ECO:0000256" key="3">
    <source>
        <dbReference type="ARBA" id="ARBA00023027"/>
    </source>
</evidence>
<dbReference type="InterPro" id="IPR026591">
    <property type="entry name" value="Sirtuin_cat_small_dom_sf"/>
</dbReference>
<dbReference type="GO" id="GO:0046872">
    <property type="term" value="F:metal ion binding"/>
    <property type="evidence" value="ECO:0007669"/>
    <property type="project" value="UniProtKB-KW"/>
</dbReference>
<dbReference type="PROSITE" id="PS50305">
    <property type="entry name" value="SIRTUIN"/>
    <property type="match status" value="1"/>
</dbReference>
<feature type="binding site" evidence="4">
    <location>
        <position position="146"/>
    </location>
    <ligand>
        <name>Zn(2+)</name>
        <dbReference type="ChEBI" id="CHEBI:29105"/>
    </ligand>
</feature>
<dbReference type="Pfam" id="PF02146">
    <property type="entry name" value="SIR2"/>
    <property type="match status" value="1"/>
</dbReference>
<feature type="binding site" evidence="4">
    <location>
        <position position="127"/>
    </location>
    <ligand>
        <name>Zn(2+)</name>
        <dbReference type="ChEBI" id="CHEBI:29105"/>
    </ligand>
</feature>
<evidence type="ECO:0000256" key="1">
    <source>
        <dbReference type="ARBA" id="ARBA00012928"/>
    </source>
</evidence>
<dbReference type="NCBIfam" id="NF001753">
    <property type="entry name" value="PRK00481.1-3"/>
    <property type="match status" value="1"/>
</dbReference>
<accession>A0A511UW27</accession>
<organism evidence="6 7">
    <name type="scientific">Cerasibacillus quisquiliarum</name>
    <dbReference type="NCBI Taxonomy" id="227865"/>
    <lineage>
        <taxon>Bacteria</taxon>
        <taxon>Bacillati</taxon>
        <taxon>Bacillota</taxon>
        <taxon>Bacilli</taxon>
        <taxon>Bacillales</taxon>
        <taxon>Bacillaceae</taxon>
        <taxon>Cerasibacillus</taxon>
    </lineage>
</organism>
<feature type="binding site" evidence="4">
    <location>
        <position position="143"/>
    </location>
    <ligand>
        <name>Zn(2+)</name>
        <dbReference type="ChEBI" id="CHEBI:29105"/>
    </ligand>
</feature>
<dbReference type="RefSeq" id="WP_146936460.1">
    <property type="nucleotide sequence ID" value="NZ_BJXW01000011.1"/>
</dbReference>
<keyword evidence="4" id="KW-0479">Metal-binding</keyword>
<gene>
    <name evidence="6" type="ORF">CQU01_10570</name>
</gene>
<keyword evidence="7" id="KW-1185">Reference proteome</keyword>
<dbReference type="SUPFAM" id="SSF52467">
    <property type="entry name" value="DHS-like NAD/FAD-binding domain"/>
    <property type="match status" value="1"/>
</dbReference>
<dbReference type="GO" id="GO:0017136">
    <property type="term" value="F:histone deacetylase activity, NAD-dependent"/>
    <property type="evidence" value="ECO:0007669"/>
    <property type="project" value="TreeGrafter"/>
</dbReference>
<keyword evidence="4" id="KW-0862">Zinc</keyword>
<dbReference type="OrthoDB" id="9800582at2"/>
<evidence type="ECO:0000313" key="6">
    <source>
        <dbReference type="EMBL" id="GEN30819.1"/>
    </source>
</evidence>
<sequence>MNETVHLIMESKHTVVFTGAGMSTESGLPDFRSAKDGLWKKFNPDELANVHALEHNRDEFINFYRYRLQAIQSYKPHEGHDILADWEKQSLIKGIITQNVDGFHHDAGSKHVMELHGTFRSFHCHSCEKPFQPQQFFDGMDECDTCGGTIRPGIVLFGEALPQDVFMKAEDETMQADLFIVFGSSLTVSPANMFPILAKENGAKLVIVNRDATPLDSMADHIIRDRSIKQTLQEWDELIKG</sequence>
<dbReference type="Gene3D" id="3.40.50.1220">
    <property type="entry name" value="TPP-binding domain"/>
    <property type="match status" value="1"/>
</dbReference>
<dbReference type="InterPro" id="IPR003000">
    <property type="entry name" value="Sirtuin"/>
</dbReference>
<dbReference type="InterPro" id="IPR050134">
    <property type="entry name" value="NAD-dep_sirtuin_deacylases"/>
</dbReference>
<dbReference type="InterPro" id="IPR029035">
    <property type="entry name" value="DHS-like_NAD/FAD-binding_dom"/>
</dbReference>
<dbReference type="EMBL" id="BJXW01000011">
    <property type="protein sequence ID" value="GEN30819.1"/>
    <property type="molecule type" value="Genomic_DNA"/>
</dbReference>
<proteinExistence type="predicted"/>
<feature type="active site" description="Proton acceptor" evidence="4">
    <location>
        <position position="116"/>
    </location>
</feature>
<dbReference type="Gene3D" id="3.30.1600.10">
    <property type="entry name" value="SIR2/SIRT2 'Small Domain"/>
    <property type="match status" value="1"/>
</dbReference>
<keyword evidence="3" id="KW-0520">NAD</keyword>
<dbReference type="PANTHER" id="PTHR11085:SF4">
    <property type="entry name" value="NAD-DEPENDENT PROTEIN DEACYLASE"/>
    <property type="match status" value="1"/>
</dbReference>